<dbReference type="InterPro" id="IPR051535">
    <property type="entry name" value="Siderophore_ABC-ATPase"/>
</dbReference>
<dbReference type="EMBL" id="CP081864">
    <property type="protein sequence ID" value="QZN97249.1"/>
    <property type="molecule type" value="Genomic_DNA"/>
</dbReference>
<dbReference type="PANTHER" id="PTHR42771:SF2">
    <property type="entry name" value="IRON(3+)-HYDROXAMATE IMPORT ATP-BINDING PROTEIN FHUC"/>
    <property type="match status" value="1"/>
</dbReference>
<comment type="subcellular location">
    <subcellularLocation>
        <location evidence="1">Cell membrane</location>
        <topology evidence="1">Peripheral membrane protein</topology>
    </subcellularLocation>
</comment>
<keyword evidence="12" id="KW-1185">Reference proteome</keyword>
<reference evidence="11 12" key="1">
    <citation type="submission" date="2021-08" db="EMBL/GenBank/DDBJ databases">
        <title>Culture and genomic analysis of Symbiopectobacterium purcellii sp. nov. gen. nov., isolated from the leafhopper Empoasca decipiens.</title>
        <authorList>
            <person name="Nadal-Jimenez P."/>
            <person name="Siozios S."/>
            <person name="Halliday N."/>
            <person name="Camara M."/>
            <person name="Hurst G.D.D."/>
        </authorList>
    </citation>
    <scope>NUCLEOTIDE SEQUENCE [LARGE SCALE GENOMIC DNA]</scope>
    <source>
        <strain evidence="11 12">SyEd1</strain>
    </source>
</reference>
<sequence length="275" mass="30257">MDSPNPFPLSGRALTLQYDQQVIIEHLDLQVPAGRITVFVGSNGCGKSTLLKAFARLISPTSGSVMLNGADIHRQSSHAIARKLSILPQTPIAPEGMTVRQLVAMGRYPHQSWLRQWSTQDEEKVAQALNSTGLTALGERVVDTLSGGQRQRVWIAMTLAQDTDILLLDEPTTYLDVAHQIEVLDLLRELNEQHGKTIVMVLHDVNLACRYAHHMVAVHQRGVVAQGAPQAILTETLIKTVFDLDSRIIADPVFGTPLCIPLGRYAPKQQNVRDA</sequence>
<protein>
    <submittedName>
        <fullName evidence="11">ABC transporter ATP-binding protein</fullName>
    </submittedName>
</protein>
<keyword evidence="3" id="KW-1003">Cell membrane</keyword>
<evidence type="ECO:0000256" key="2">
    <source>
        <dbReference type="ARBA" id="ARBA00022448"/>
    </source>
</evidence>
<dbReference type="Proteomes" id="UP000825886">
    <property type="component" value="Chromosome"/>
</dbReference>
<evidence type="ECO:0000313" key="11">
    <source>
        <dbReference type="EMBL" id="QZN97249.1"/>
    </source>
</evidence>
<keyword evidence="4" id="KW-0410">Iron transport</keyword>
<evidence type="ECO:0000256" key="7">
    <source>
        <dbReference type="ARBA" id="ARBA00023004"/>
    </source>
</evidence>
<evidence type="ECO:0000256" key="4">
    <source>
        <dbReference type="ARBA" id="ARBA00022496"/>
    </source>
</evidence>
<dbReference type="PANTHER" id="PTHR42771">
    <property type="entry name" value="IRON(3+)-HYDROXAMATE IMPORT ATP-BINDING PROTEIN FHUC"/>
    <property type="match status" value="1"/>
</dbReference>
<evidence type="ECO:0000256" key="6">
    <source>
        <dbReference type="ARBA" id="ARBA00022840"/>
    </source>
</evidence>
<dbReference type="PROSITE" id="PS50893">
    <property type="entry name" value="ABC_TRANSPORTER_2"/>
    <property type="match status" value="1"/>
</dbReference>
<dbReference type="InterPro" id="IPR027417">
    <property type="entry name" value="P-loop_NTPase"/>
</dbReference>
<evidence type="ECO:0000256" key="1">
    <source>
        <dbReference type="ARBA" id="ARBA00004202"/>
    </source>
</evidence>
<dbReference type="Gene3D" id="3.40.50.300">
    <property type="entry name" value="P-loop containing nucleotide triphosphate hydrolases"/>
    <property type="match status" value="1"/>
</dbReference>
<accession>A0ABX9APY8</accession>
<evidence type="ECO:0000256" key="3">
    <source>
        <dbReference type="ARBA" id="ARBA00022475"/>
    </source>
</evidence>
<proteinExistence type="predicted"/>
<dbReference type="SMART" id="SM00382">
    <property type="entry name" value="AAA"/>
    <property type="match status" value="1"/>
</dbReference>
<keyword evidence="2" id="KW-0813">Transport</keyword>
<dbReference type="SUPFAM" id="SSF52540">
    <property type="entry name" value="P-loop containing nucleoside triphosphate hydrolases"/>
    <property type="match status" value="1"/>
</dbReference>
<keyword evidence="7" id="KW-0408">Iron</keyword>
<evidence type="ECO:0000259" key="10">
    <source>
        <dbReference type="PROSITE" id="PS50893"/>
    </source>
</evidence>
<keyword evidence="9" id="KW-0472">Membrane</keyword>
<keyword evidence="6 11" id="KW-0067">ATP-binding</keyword>
<dbReference type="InterPro" id="IPR003439">
    <property type="entry name" value="ABC_transporter-like_ATP-bd"/>
</dbReference>
<dbReference type="InterPro" id="IPR017871">
    <property type="entry name" value="ABC_transporter-like_CS"/>
</dbReference>
<feature type="domain" description="ABC transporter" evidence="10">
    <location>
        <begin position="9"/>
        <end position="245"/>
    </location>
</feature>
<dbReference type="Pfam" id="PF00005">
    <property type="entry name" value="ABC_tran"/>
    <property type="match status" value="1"/>
</dbReference>
<gene>
    <name evidence="11" type="ORF">K6K13_07825</name>
</gene>
<keyword evidence="5" id="KW-0547">Nucleotide-binding</keyword>
<organism evidence="11 12">
    <name type="scientific">Symbiopectobacterium purcellii</name>
    <dbReference type="NCBI Taxonomy" id="2871826"/>
    <lineage>
        <taxon>Bacteria</taxon>
        <taxon>Pseudomonadati</taxon>
        <taxon>Pseudomonadota</taxon>
        <taxon>Gammaproteobacteria</taxon>
        <taxon>Enterobacterales</taxon>
        <taxon>Enterobacteriaceae</taxon>
    </lineage>
</organism>
<dbReference type="PROSITE" id="PS00211">
    <property type="entry name" value="ABC_TRANSPORTER_1"/>
    <property type="match status" value="1"/>
</dbReference>
<name>A0ABX9APY8_9ENTR</name>
<evidence type="ECO:0000256" key="8">
    <source>
        <dbReference type="ARBA" id="ARBA00023065"/>
    </source>
</evidence>
<dbReference type="CDD" id="cd03214">
    <property type="entry name" value="ABC_Iron-Siderophores_B12_Hemin"/>
    <property type="match status" value="1"/>
</dbReference>
<evidence type="ECO:0000256" key="5">
    <source>
        <dbReference type="ARBA" id="ARBA00022741"/>
    </source>
</evidence>
<dbReference type="RefSeq" id="WP_222160278.1">
    <property type="nucleotide sequence ID" value="NZ_CP081864.1"/>
</dbReference>
<dbReference type="InterPro" id="IPR003593">
    <property type="entry name" value="AAA+_ATPase"/>
</dbReference>
<evidence type="ECO:0000313" key="12">
    <source>
        <dbReference type="Proteomes" id="UP000825886"/>
    </source>
</evidence>
<evidence type="ECO:0000256" key="9">
    <source>
        <dbReference type="ARBA" id="ARBA00023136"/>
    </source>
</evidence>
<keyword evidence="8" id="KW-0406">Ion transport</keyword>
<dbReference type="GO" id="GO:0005524">
    <property type="term" value="F:ATP binding"/>
    <property type="evidence" value="ECO:0007669"/>
    <property type="project" value="UniProtKB-KW"/>
</dbReference>